<evidence type="ECO:0000313" key="2">
    <source>
        <dbReference type="EMBL" id="WTW24567.1"/>
    </source>
</evidence>
<reference evidence="2 3" key="1">
    <citation type="submission" date="2022-10" db="EMBL/GenBank/DDBJ databases">
        <title>The complete genomes of actinobacterial strains from the NBC collection.</title>
        <authorList>
            <person name="Joergensen T.S."/>
            <person name="Alvarez Arevalo M."/>
            <person name="Sterndorff E.B."/>
            <person name="Faurdal D."/>
            <person name="Vuksanovic O."/>
            <person name="Mourched A.-S."/>
            <person name="Charusanti P."/>
            <person name="Shaw S."/>
            <person name="Blin K."/>
            <person name="Weber T."/>
        </authorList>
    </citation>
    <scope>NUCLEOTIDE SEQUENCE [LARGE SCALE GENOMIC DNA]</scope>
    <source>
        <strain evidence="2 3">NBC_00017</strain>
    </source>
</reference>
<organism evidence="2 3">
    <name type="scientific">Streptomyces purpurascens</name>
    <dbReference type="NCBI Taxonomy" id="1924"/>
    <lineage>
        <taxon>Bacteria</taxon>
        <taxon>Bacillati</taxon>
        <taxon>Actinomycetota</taxon>
        <taxon>Actinomycetes</taxon>
        <taxon>Kitasatosporales</taxon>
        <taxon>Streptomycetaceae</taxon>
        <taxon>Streptomyces</taxon>
    </lineage>
</organism>
<proteinExistence type="predicted"/>
<gene>
    <name evidence="2" type="ORF">OHU35_00220</name>
</gene>
<feature type="region of interest" description="Disordered" evidence="1">
    <location>
        <begin position="1"/>
        <end position="33"/>
    </location>
</feature>
<feature type="compositionally biased region" description="Basic residues" evidence="1">
    <location>
        <begin position="149"/>
        <end position="161"/>
    </location>
</feature>
<keyword evidence="3" id="KW-1185">Reference proteome</keyword>
<evidence type="ECO:0000256" key="1">
    <source>
        <dbReference type="SAM" id="MobiDB-lite"/>
    </source>
</evidence>
<feature type="region of interest" description="Disordered" evidence="1">
    <location>
        <begin position="139"/>
        <end position="161"/>
    </location>
</feature>
<evidence type="ECO:0000313" key="3">
    <source>
        <dbReference type="Proteomes" id="UP001621512"/>
    </source>
</evidence>
<dbReference type="EMBL" id="CP108341">
    <property type="protein sequence ID" value="WTW24567.1"/>
    <property type="molecule type" value="Genomic_DNA"/>
</dbReference>
<dbReference type="Proteomes" id="UP001621512">
    <property type="component" value="Chromosome"/>
</dbReference>
<accession>A0ABZ1MAC0</accession>
<protein>
    <submittedName>
        <fullName evidence="2">Uncharacterized protein</fullName>
    </submittedName>
</protein>
<sequence length="161" mass="17522">MAKTSGVVRKSSKTAARPLSKRPPIRLGQIKTGRIVKRLREPHELGGDPALERFPASEELFLVLERAQTWAGRLKQPEDSPVNVVGEAAVVRAKLWQYVREQADAGQLKAIEDGRAAGAPWTHIHRGTVRELQAGCVPEGAAAEGRAGPRARRAQNARGRS</sequence>
<dbReference type="RefSeq" id="WP_405504069.1">
    <property type="nucleotide sequence ID" value="NZ_CP108341.1"/>
</dbReference>
<name>A0ABZ1MAC0_STREF</name>